<sequence>MPEPRGSSGLPPLRCAGIGVHGSGYPNAVNTIRRLRAVGVDIDDRVDWLPAGFQLWKAARGGALSKLRVYWRLLHGGARAALRVCRINRQDPRVTYVPYPAPFLLWWLSWVPRRWRPTLVADAYISIWDSAARDRALMGSGGFVGRLLRMFEGRALRTANAVLVDTVENRRWMIAEFRLDADAVFAIPLAIEDTPLLDVPPRRVNGALRVLYIGTFVPLHGIDVLVAAVRTVAPAAGIHFHFIGDGQDADKVETLLTIGDVRITWERGWIDHRRIVEQLAGCDVCLGVFGGPNKAARVLPFKLYLALAAGRAVVTQDQYSLPEGVPAPPFSTCAPDPQLIAEHLTALAQDADLVKRSGEAGRGYYLQWLGAEPFLRRWREVLATLPAERPSSDGA</sequence>
<evidence type="ECO:0000313" key="2">
    <source>
        <dbReference type="Proteomes" id="UP000294599"/>
    </source>
</evidence>
<dbReference type="SUPFAM" id="SSF53756">
    <property type="entry name" value="UDP-Glycosyltransferase/glycogen phosphorylase"/>
    <property type="match status" value="1"/>
</dbReference>
<accession>A0A4V2UWP3</accession>
<keyword evidence="2" id="KW-1185">Reference proteome</keyword>
<dbReference type="Pfam" id="PF13692">
    <property type="entry name" value="Glyco_trans_1_4"/>
    <property type="match status" value="1"/>
</dbReference>
<dbReference type="AlphaFoldDB" id="A0A4V2UWP3"/>
<keyword evidence="1" id="KW-0808">Transferase</keyword>
<dbReference type="OrthoDB" id="9790710at2"/>
<dbReference type="EMBL" id="SMAF01000003">
    <property type="protein sequence ID" value="TCT00418.1"/>
    <property type="molecule type" value="Genomic_DNA"/>
</dbReference>
<dbReference type="GO" id="GO:0016740">
    <property type="term" value="F:transferase activity"/>
    <property type="evidence" value="ECO:0007669"/>
    <property type="project" value="UniProtKB-KW"/>
</dbReference>
<dbReference type="RefSeq" id="WP_123522452.1">
    <property type="nucleotide sequence ID" value="NZ_JBHLWF010000020.1"/>
</dbReference>
<gene>
    <name evidence="1" type="ORF">EDC25_103186</name>
</gene>
<proteinExistence type="predicted"/>
<name>A0A4V2UWP3_9GAMM</name>
<organism evidence="1 2">
    <name type="scientific">Pseudofulvimonas gallinarii</name>
    <dbReference type="NCBI Taxonomy" id="634155"/>
    <lineage>
        <taxon>Bacteria</taxon>
        <taxon>Pseudomonadati</taxon>
        <taxon>Pseudomonadota</taxon>
        <taxon>Gammaproteobacteria</taxon>
        <taxon>Lysobacterales</taxon>
        <taxon>Rhodanobacteraceae</taxon>
        <taxon>Pseudofulvimonas</taxon>
    </lineage>
</organism>
<comment type="caution">
    <text evidence="1">The sequence shown here is derived from an EMBL/GenBank/DDBJ whole genome shotgun (WGS) entry which is preliminary data.</text>
</comment>
<reference evidence="1 2" key="1">
    <citation type="submission" date="2019-03" db="EMBL/GenBank/DDBJ databases">
        <title>Genomic Encyclopedia of Type Strains, Phase IV (KMG-IV): sequencing the most valuable type-strain genomes for metagenomic binning, comparative biology and taxonomic classification.</title>
        <authorList>
            <person name="Goeker M."/>
        </authorList>
    </citation>
    <scope>NUCLEOTIDE SEQUENCE [LARGE SCALE GENOMIC DNA]</scope>
    <source>
        <strain evidence="1 2">DSM 21944</strain>
    </source>
</reference>
<dbReference type="Proteomes" id="UP000294599">
    <property type="component" value="Unassembled WGS sequence"/>
</dbReference>
<protein>
    <submittedName>
        <fullName evidence="1">Glycosyltransferase involved in cell wall biosynthesis</fullName>
    </submittedName>
</protein>
<dbReference type="Gene3D" id="3.40.50.2000">
    <property type="entry name" value="Glycogen Phosphorylase B"/>
    <property type="match status" value="1"/>
</dbReference>
<evidence type="ECO:0000313" key="1">
    <source>
        <dbReference type="EMBL" id="TCT00418.1"/>
    </source>
</evidence>